<dbReference type="Pfam" id="PF13211">
    <property type="entry name" value="DUF4019"/>
    <property type="match status" value="1"/>
</dbReference>
<proteinExistence type="predicted"/>
<comment type="caution">
    <text evidence="2">The sequence shown here is derived from an EMBL/GenBank/DDBJ whole genome shotgun (WGS) entry which is preliminary data.</text>
</comment>
<dbReference type="InterPro" id="IPR025091">
    <property type="entry name" value="DUF4019"/>
</dbReference>
<name>A0A2K2HAN6_9BACT</name>
<organism evidence="2 3">
    <name type="scientific">Geothermobacter hydrogeniphilus</name>
    <dbReference type="NCBI Taxonomy" id="1969733"/>
    <lineage>
        <taxon>Bacteria</taxon>
        <taxon>Pseudomonadati</taxon>
        <taxon>Thermodesulfobacteriota</taxon>
        <taxon>Desulfuromonadia</taxon>
        <taxon>Desulfuromonadales</taxon>
        <taxon>Geothermobacteraceae</taxon>
        <taxon>Geothermobacter</taxon>
    </lineage>
</organism>
<evidence type="ECO:0008006" key="4">
    <source>
        <dbReference type="Google" id="ProtNLM"/>
    </source>
</evidence>
<sequence length="174" mass="20018">MDSGVSPYNLLSPVCLTRTGNSFYIPEVVLLRKYGIHVTLLLAALAIIILPRLHQKPDPAKLAEANRSATRFLQLVDNQNYEQSWQAAAKLLQEKVPSEEWIKKLTSLRQWTGPVVERKQVEARYTTEAKDSPDGEYIMLNYESKYRNQPDAKEQIIVMLDDDHLWRVAGYFVK</sequence>
<dbReference type="EMBL" id="PPFX01000014">
    <property type="protein sequence ID" value="PNU20362.1"/>
    <property type="molecule type" value="Genomic_DNA"/>
</dbReference>
<gene>
    <name evidence="2" type="ORF">C2E25_08030</name>
</gene>
<keyword evidence="1" id="KW-0472">Membrane</keyword>
<protein>
    <recommendedName>
        <fullName evidence="4">DUF4019 domain-containing protein</fullName>
    </recommendedName>
</protein>
<evidence type="ECO:0000256" key="1">
    <source>
        <dbReference type="SAM" id="Phobius"/>
    </source>
</evidence>
<dbReference type="AlphaFoldDB" id="A0A2K2HAN6"/>
<evidence type="ECO:0000313" key="2">
    <source>
        <dbReference type="EMBL" id="PNU20362.1"/>
    </source>
</evidence>
<keyword evidence="1" id="KW-1133">Transmembrane helix</keyword>
<evidence type="ECO:0000313" key="3">
    <source>
        <dbReference type="Proteomes" id="UP000236340"/>
    </source>
</evidence>
<reference evidence="2 3" key="1">
    <citation type="journal article" date="2018" name="Genome Announc.">
        <title>Genome Sequence of Geothermobacter sp. HR-1 Iron Reducer from the Loihi Seamount.</title>
        <authorList>
            <person name="Smith H."/>
            <person name="Abuyen K."/>
            <person name="Tremblay J."/>
            <person name="Savalia P."/>
            <person name="Perez-Rodriguez I."/>
            <person name="Emerson D."/>
            <person name="Tully B."/>
            <person name="Amend J."/>
        </authorList>
    </citation>
    <scope>NUCLEOTIDE SEQUENCE [LARGE SCALE GENOMIC DNA]</scope>
    <source>
        <strain evidence="2 3">HR-1</strain>
    </source>
</reference>
<feature type="transmembrane region" description="Helical" evidence="1">
    <location>
        <begin position="34"/>
        <end position="53"/>
    </location>
</feature>
<dbReference type="Proteomes" id="UP000236340">
    <property type="component" value="Unassembled WGS sequence"/>
</dbReference>
<accession>A0A2K2HAN6</accession>
<keyword evidence="1" id="KW-0812">Transmembrane</keyword>